<organism evidence="11 12">
    <name type="scientific">Ficus carica</name>
    <name type="common">Common fig</name>
    <dbReference type="NCBI Taxonomy" id="3494"/>
    <lineage>
        <taxon>Eukaryota</taxon>
        <taxon>Viridiplantae</taxon>
        <taxon>Streptophyta</taxon>
        <taxon>Embryophyta</taxon>
        <taxon>Tracheophyta</taxon>
        <taxon>Spermatophyta</taxon>
        <taxon>Magnoliopsida</taxon>
        <taxon>eudicotyledons</taxon>
        <taxon>Gunneridae</taxon>
        <taxon>Pentapetalae</taxon>
        <taxon>rosids</taxon>
        <taxon>fabids</taxon>
        <taxon>Rosales</taxon>
        <taxon>Moraceae</taxon>
        <taxon>Ficeae</taxon>
        <taxon>Ficus</taxon>
    </lineage>
</organism>
<dbReference type="CDD" id="cd11072">
    <property type="entry name" value="CYP71-like"/>
    <property type="match status" value="1"/>
</dbReference>
<evidence type="ECO:0000256" key="4">
    <source>
        <dbReference type="ARBA" id="ARBA00022723"/>
    </source>
</evidence>
<dbReference type="EMBL" id="BTGU01001341">
    <property type="protein sequence ID" value="GMN21811.1"/>
    <property type="molecule type" value="Genomic_DNA"/>
</dbReference>
<dbReference type="PRINTS" id="PR00463">
    <property type="entry name" value="EP450I"/>
</dbReference>
<comment type="caution">
    <text evidence="11">The sequence shown here is derived from an EMBL/GenBank/DDBJ whole genome shotgun (WGS) entry which is preliminary data.</text>
</comment>
<dbReference type="InterPro" id="IPR001128">
    <property type="entry name" value="Cyt_P450"/>
</dbReference>
<evidence type="ECO:0000313" key="11">
    <source>
        <dbReference type="EMBL" id="GMN21811.1"/>
    </source>
</evidence>
<accession>A0AA87Z5A3</accession>
<reference evidence="11" key="1">
    <citation type="submission" date="2023-07" db="EMBL/GenBank/DDBJ databases">
        <title>draft genome sequence of fig (Ficus carica).</title>
        <authorList>
            <person name="Takahashi T."/>
            <person name="Nishimura K."/>
        </authorList>
    </citation>
    <scope>NUCLEOTIDE SEQUENCE</scope>
</reference>
<keyword evidence="7 9" id="KW-0503">Monooxygenase</keyword>
<evidence type="ECO:0000256" key="5">
    <source>
        <dbReference type="ARBA" id="ARBA00023002"/>
    </source>
</evidence>
<dbReference type="InterPro" id="IPR002401">
    <property type="entry name" value="Cyt_P450_E_grp-I"/>
</dbReference>
<evidence type="ECO:0000256" key="3">
    <source>
        <dbReference type="ARBA" id="ARBA00022617"/>
    </source>
</evidence>
<evidence type="ECO:0008006" key="13">
    <source>
        <dbReference type="Google" id="ProtNLM"/>
    </source>
</evidence>
<keyword evidence="5 9" id="KW-0560">Oxidoreductase</keyword>
<feature type="binding site" description="axial binding residue" evidence="8">
    <location>
        <position position="425"/>
    </location>
    <ligand>
        <name>heme</name>
        <dbReference type="ChEBI" id="CHEBI:30413"/>
    </ligand>
    <ligandPart>
        <name>Fe</name>
        <dbReference type="ChEBI" id="CHEBI:18248"/>
    </ligandPart>
</feature>
<feature type="compositionally biased region" description="Basic residues" evidence="10">
    <location>
        <begin position="1"/>
        <end position="15"/>
    </location>
</feature>
<feature type="region of interest" description="Disordered" evidence="10">
    <location>
        <begin position="1"/>
        <end position="21"/>
    </location>
</feature>
<gene>
    <name evidence="11" type="ORF">TIFTF001_040117</name>
</gene>
<evidence type="ECO:0000256" key="9">
    <source>
        <dbReference type="RuleBase" id="RU000461"/>
    </source>
</evidence>
<dbReference type="Gene3D" id="1.10.630.10">
    <property type="entry name" value="Cytochrome P450"/>
    <property type="match status" value="1"/>
</dbReference>
<dbReference type="PANTHER" id="PTHR47955">
    <property type="entry name" value="CYTOCHROME P450 FAMILY 71 PROTEIN"/>
    <property type="match status" value="1"/>
</dbReference>
<dbReference type="GO" id="GO:0016705">
    <property type="term" value="F:oxidoreductase activity, acting on paired donors, with incorporation or reduction of molecular oxygen"/>
    <property type="evidence" value="ECO:0007669"/>
    <property type="project" value="InterPro"/>
</dbReference>
<dbReference type="InterPro" id="IPR036396">
    <property type="entry name" value="Cyt_P450_sf"/>
</dbReference>
<dbReference type="GO" id="GO:0020037">
    <property type="term" value="F:heme binding"/>
    <property type="evidence" value="ECO:0007669"/>
    <property type="project" value="InterPro"/>
</dbReference>
<dbReference type="SUPFAM" id="SSF48264">
    <property type="entry name" value="Cytochrome P450"/>
    <property type="match status" value="1"/>
</dbReference>
<dbReference type="PROSITE" id="PS00086">
    <property type="entry name" value="CYTOCHROME_P450"/>
    <property type="match status" value="1"/>
</dbReference>
<comment type="cofactor">
    <cofactor evidence="1 8">
        <name>heme</name>
        <dbReference type="ChEBI" id="CHEBI:30413"/>
    </cofactor>
</comment>
<dbReference type="PANTHER" id="PTHR47955:SF8">
    <property type="entry name" value="CYTOCHROME P450 71D11-LIKE"/>
    <property type="match status" value="1"/>
</dbReference>
<dbReference type="GO" id="GO:0004497">
    <property type="term" value="F:monooxygenase activity"/>
    <property type="evidence" value="ECO:0007669"/>
    <property type="project" value="UniProtKB-KW"/>
</dbReference>
<comment type="similarity">
    <text evidence="2 9">Belongs to the cytochrome P450 family.</text>
</comment>
<evidence type="ECO:0000256" key="10">
    <source>
        <dbReference type="SAM" id="MobiDB-lite"/>
    </source>
</evidence>
<evidence type="ECO:0000256" key="2">
    <source>
        <dbReference type="ARBA" id="ARBA00010617"/>
    </source>
</evidence>
<dbReference type="Pfam" id="PF00067">
    <property type="entry name" value="p450"/>
    <property type="match status" value="1"/>
</dbReference>
<keyword evidence="3 8" id="KW-0349">Heme</keyword>
<keyword evidence="12" id="KW-1185">Reference proteome</keyword>
<proteinExistence type="inferred from homology"/>
<evidence type="ECO:0000313" key="12">
    <source>
        <dbReference type="Proteomes" id="UP001187192"/>
    </source>
</evidence>
<keyword evidence="4 8" id="KW-0479">Metal-binding</keyword>
<dbReference type="AlphaFoldDB" id="A0AA87Z5A3"/>
<dbReference type="InterPro" id="IPR017972">
    <property type="entry name" value="Cyt_P450_CS"/>
</dbReference>
<name>A0AA87Z5A3_FICCA</name>
<sequence length="493" mass="55876">MVAKIMHNHNRKRSFPKYPPGPRKLPLIGNLHQLFGSSLPHHSLRNLAKKYGPLMHLQLGELSNIVVSSPEIARQVLKIHDTNFANRPFLLSAKILSYDSTDIGFSPYGDYWRQLRKICSMELLSAKRVQSFRPTREEEVLNFIEAIRASEGSVVDLSERISSVSFSITSRAAFGKRCKDEKAFIPIVKEISKVAAGFSLSDLYPSVKVFQLISGMRNTLEKLHQRIDRILETIIEEHKKKKNGVMISNAEEDLVDVLLRLQNSGDLDHPLTDGNIKAVILDIFSAGSDTSSTAIEWAISELLKNPREMEKAQAEVRRVYHGKGNVDETKLHELKFLKAVIKECLRLHPPAPLLVPRESSQSCLIDGYEIPPKTKVIVNAWAIGRDSKYWEDSDKFYPERFLNSSIDYKGLDFEFIPFGAGRRICPGITFGTAVVELTLAQLLFHFDWKFPTDMKPEDLDMTEAYGLDVRRKTNLNLVPIPYPNSFGRIDSGK</sequence>
<dbReference type="Proteomes" id="UP001187192">
    <property type="component" value="Unassembled WGS sequence"/>
</dbReference>
<evidence type="ECO:0000256" key="7">
    <source>
        <dbReference type="ARBA" id="ARBA00023033"/>
    </source>
</evidence>
<dbReference type="FunFam" id="1.10.630.10:FF:000008">
    <property type="entry name" value="Cytochrome P450 71D8"/>
    <property type="match status" value="1"/>
</dbReference>
<dbReference type="PRINTS" id="PR00385">
    <property type="entry name" value="P450"/>
</dbReference>
<evidence type="ECO:0000256" key="8">
    <source>
        <dbReference type="PIRSR" id="PIRSR602401-1"/>
    </source>
</evidence>
<protein>
    <recommendedName>
        <fullName evidence="13">Cytochrome P450</fullName>
    </recommendedName>
</protein>
<keyword evidence="6 8" id="KW-0408">Iron</keyword>
<dbReference type="GO" id="GO:0005506">
    <property type="term" value="F:iron ion binding"/>
    <property type="evidence" value="ECO:0007669"/>
    <property type="project" value="InterPro"/>
</dbReference>
<evidence type="ECO:0000256" key="6">
    <source>
        <dbReference type="ARBA" id="ARBA00023004"/>
    </source>
</evidence>
<evidence type="ECO:0000256" key="1">
    <source>
        <dbReference type="ARBA" id="ARBA00001971"/>
    </source>
</evidence>